<reference evidence="2" key="1">
    <citation type="journal article" date="2019" name="Int. J. Syst. Evol. Microbiol.">
        <title>The Global Catalogue of Microorganisms (GCM) 10K type strain sequencing project: providing services to taxonomists for standard genome sequencing and annotation.</title>
        <authorList>
            <consortium name="The Broad Institute Genomics Platform"/>
            <consortium name="The Broad Institute Genome Sequencing Center for Infectious Disease"/>
            <person name="Wu L."/>
            <person name="Ma J."/>
        </authorList>
    </citation>
    <scope>NUCLEOTIDE SEQUENCE [LARGE SCALE GENOMIC DNA]</scope>
    <source>
        <strain evidence="2">KCTC 23917</strain>
    </source>
</reference>
<comment type="caution">
    <text evidence="1">The sequence shown here is derived from an EMBL/GenBank/DDBJ whole genome shotgun (WGS) entry which is preliminary data.</text>
</comment>
<keyword evidence="2" id="KW-1185">Reference proteome</keyword>
<dbReference type="EMBL" id="BMYU01000003">
    <property type="protein sequence ID" value="GGX38962.1"/>
    <property type="molecule type" value="Genomic_DNA"/>
</dbReference>
<proteinExistence type="predicted"/>
<dbReference type="Proteomes" id="UP000653343">
    <property type="component" value="Unassembled WGS sequence"/>
</dbReference>
<sequence length="49" mass="5131">MAGVSLSLCTGLMQKVYTDNATAAARWQARSPYFAGFSLCGKLIGAICS</sequence>
<accession>A0ABQ2XX04</accession>
<evidence type="ECO:0000313" key="1">
    <source>
        <dbReference type="EMBL" id="GGX38962.1"/>
    </source>
</evidence>
<gene>
    <name evidence="1" type="ORF">GCM10010946_16640</name>
</gene>
<protein>
    <submittedName>
        <fullName evidence="1">Uncharacterized protein</fullName>
    </submittedName>
</protein>
<organism evidence="1 2">
    <name type="scientific">Undibacterium squillarum</name>
    <dbReference type="NCBI Taxonomy" id="1131567"/>
    <lineage>
        <taxon>Bacteria</taxon>
        <taxon>Pseudomonadati</taxon>
        <taxon>Pseudomonadota</taxon>
        <taxon>Betaproteobacteria</taxon>
        <taxon>Burkholderiales</taxon>
        <taxon>Oxalobacteraceae</taxon>
        <taxon>Undibacterium</taxon>
    </lineage>
</organism>
<evidence type="ECO:0000313" key="2">
    <source>
        <dbReference type="Proteomes" id="UP000653343"/>
    </source>
</evidence>
<name>A0ABQ2XX04_9BURK</name>